<keyword evidence="2" id="KW-1185">Reference proteome</keyword>
<dbReference type="AlphaFoldDB" id="A0A7W3JNQ9"/>
<protein>
    <submittedName>
        <fullName evidence="1">Uncharacterized protein</fullName>
    </submittedName>
</protein>
<organism evidence="1 2">
    <name type="scientific">Microbacterium halimionae</name>
    <dbReference type="NCBI Taxonomy" id="1526413"/>
    <lineage>
        <taxon>Bacteria</taxon>
        <taxon>Bacillati</taxon>
        <taxon>Actinomycetota</taxon>
        <taxon>Actinomycetes</taxon>
        <taxon>Micrococcales</taxon>
        <taxon>Microbacteriaceae</taxon>
        <taxon>Microbacterium</taxon>
    </lineage>
</organism>
<sequence length="131" mass="14531">MSAVELRPEETRSPLEYLVGPPQLADLLLQLPHPTRLGRAHPGDGPVVDVGLLDPHPPRLDAVSELRRDPMNRPMIGPQLPPRRVLTIRTAGAISSGEYRRVIGFPDACSFDITHPRFQGQESPTNSERFN</sequence>
<gene>
    <name evidence="1" type="ORF">FHX48_001239</name>
</gene>
<accession>A0A7W3JNQ9</accession>
<proteinExistence type="predicted"/>
<comment type="caution">
    <text evidence="1">The sequence shown here is derived from an EMBL/GenBank/DDBJ whole genome shotgun (WGS) entry which is preliminary data.</text>
</comment>
<name>A0A7W3JNQ9_9MICO</name>
<reference evidence="1 2" key="1">
    <citation type="submission" date="2020-07" db="EMBL/GenBank/DDBJ databases">
        <title>Sequencing the genomes of 1000 actinobacteria strains.</title>
        <authorList>
            <person name="Klenk H.-P."/>
        </authorList>
    </citation>
    <scope>NUCLEOTIDE SEQUENCE [LARGE SCALE GENOMIC DNA]</scope>
    <source>
        <strain evidence="1 2">DSM 27576</strain>
    </source>
</reference>
<dbReference type="Proteomes" id="UP000526083">
    <property type="component" value="Unassembled WGS sequence"/>
</dbReference>
<dbReference type="EMBL" id="JACGWY010000002">
    <property type="protein sequence ID" value="MBA8816166.1"/>
    <property type="molecule type" value="Genomic_DNA"/>
</dbReference>
<evidence type="ECO:0000313" key="1">
    <source>
        <dbReference type="EMBL" id="MBA8816166.1"/>
    </source>
</evidence>
<evidence type="ECO:0000313" key="2">
    <source>
        <dbReference type="Proteomes" id="UP000526083"/>
    </source>
</evidence>